<accession>A0A9E2BHS4</accession>
<gene>
    <name evidence="4" type="ORF">DDT42_01649</name>
</gene>
<dbReference type="Proteomes" id="UP000811545">
    <property type="component" value="Unassembled WGS sequence"/>
</dbReference>
<dbReference type="AlphaFoldDB" id="A0A9E2BHS4"/>
<dbReference type="InterPro" id="IPR051685">
    <property type="entry name" value="Ycf3/AcsC/BcsC/TPR_MFPF"/>
</dbReference>
<name>A0A9E2BHS4_PSYF1</name>
<feature type="repeat" description="TPR" evidence="3">
    <location>
        <begin position="140"/>
        <end position="172"/>
    </location>
</feature>
<feature type="repeat" description="TPR" evidence="3">
    <location>
        <begin position="179"/>
        <end position="212"/>
    </location>
</feature>
<dbReference type="PANTHER" id="PTHR44943">
    <property type="entry name" value="CELLULOSE SYNTHASE OPERON PROTEIN C"/>
    <property type="match status" value="1"/>
</dbReference>
<reference evidence="4 5" key="1">
    <citation type="journal article" date="2021" name="bioRxiv">
        <title>Unique metabolic strategies in Hadean analogues reveal hints for primordial physiology.</title>
        <authorList>
            <person name="Nobu M.K."/>
            <person name="Nakai R."/>
            <person name="Tamazawa S."/>
            <person name="Mori H."/>
            <person name="Toyoda A."/>
            <person name="Ijiri A."/>
            <person name="Suzuki S."/>
            <person name="Kurokawa K."/>
            <person name="Kamagata Y."/>
            <person name="Tamaki H."/>
        </authorList>
    </citation>
    <scope>NUCLEOTIDE SEQUENCE [LARGE SCALE GENOMIC DNA]</scope>
    <source>
        <strain evidence="4">BS525</strain>
    </source>
</reference>
<proteinExistence type="predicted"/>
<evidence type="ECO:0000313" key="4">
    <source>
        <dbReference type="EMBL" id="MBT9145772.1"/>
    </source>
</evidence>
<dbReference type="Pfam" id="PF13174">
    <property type="entry name" value="TPR_6"/>
    <property type="match status" value="1"/>
</dbReference>
<evidence type="ECO:0000256" key="3">
    <source>
        <dbReference type="PROSITE-ProRule" id="PRU00339"/>
    </source>
</evidence>
<dbReference type="SMART" id="SM00028">
    <property type="entry name" value="TPR"/>
    <property type="match status" value="3"/>
</dbReference>
<dbReference type="PANTHER" id="PTHR44943:SF8">
    <property type="entry name" value="TPR REPEAT-CONTAINING PROTEIN MJ0263"/>
    <property type="match status" value="1"/>
</dbReference>
<dbReference type="PROSITE" id="PS50005">
    <property type="entry name" value="TPR"/>
    <property type="match status" value="3"/>
</dbReference>
<keyword evidence="2 3" id="KW-0802">TPR repeat</keyword>
<dbReference type="Gene3D" id="1.25.40.10">
    <property type="entry name" value="Tetratricopeptide repeat domain"/>
    <property type="match status" value="3"/>
</dbReference>
<sequence length="257" mass="30227">MGDKQNARIAFANAARLGFDEKIKENALFNYAVITYELSFTPFNEAISGFLEFIELYPNSRRIDEAHTFLVNAYLNTRNYGEALLSLDRIKNKTPQIRKAYQRVAFYRGLELFSNLRFEDAIDMMNLSLQFAQFNPTIAAQSHYWMGEAYYRLADYDKAINSYNRFLLSPGAFNLNEYILTHYNLGYSFFKKRDYQNALTWFRKYLSLTREAPTRLVGDALNRIGDCFFIMTQYKTAIEFYDRAIKNERYFIGTAKQ</sequence>
<feature type="repeat" description="TPR" evidence="3">
    <location>
        <begin position="218"/>
        <end position="251"/>
    </location>
</feature>
<keyword evidence="1" id="KW-0677">Repeat</keyword>
<comment type="caution">
    <text evidence="4">The sequence shown here is derived from an EMBL/GenBank/DDBJ whole genome shotgun (WGS) entry which is preliminary data.</text>
</comment>
<evidence type="ECO:0008006" key="6">
    <source>
        <dbReference type="Google" id="ProtNLM"/>
    </source>
</evidence>
<organism evidence="4 5">
    <name type="scientific">Psychracetigena formicireducens</name>
    <dbReference type="NCBI Taxonomy" id="2986056"/>
    <lineage>
        <taxon>Bacteria</taxon>
        <taxon>Bacillati</taxon>
        <taxon>Candidatus Lithacetigenota</taxon>
        <taxon>Candidatus Psychracetigena</taxon>
    </lineage>
</organism>
<dbReference type="SUPFAM" id="SSF48452">
    <property type="entry name" value="TPR-like"/>
    <property type="match status" value="2"/>
</dbReference>
<dbReference type="Pfam" id="PF13424">
    <property type="entry name" value="TPR_12"/>
    <property type="match status" value="1"/>
</dbReference>
<evidence type="ECO:0000256" key="2">
    <source>
        <dbReference type="ARBA" id="ARBA00022803"/>
    </source>
</evidence>
<evidence type="ECO:0000256" key="1">
    <source>
        <dbReference type="ARBA" id="ARBA00022737"/>
    </source>
</evidence>
<dbReference type="InterPro" id="IPR011990">
    <property type="entry name" value="TPR-like_helical_dom_sf"/>
</dbReference>
<dbReference type="EMBL" id="QLTW01000167">
    <property type="protein sequence ID" value="MBT9145772.1"/>
    <property type="molecule type" value="Genomic_DNA"/>
</dbReference>
<dbReference type="InterPro" id="IPR019734">
    <property type="entry name" value="TPR_rpt"/>
</dbReference>
<protein>
    <recommendedName>
        <fullName evidence="6">Tetratricopeptide repeat protein</fullName>
    </recommendedName>
</protein>
<evidence type="ECO:0000313" key="5">
    <source>
        <dbReference type="Proteomes" id="UP000811545"/>
    </source>
</evidence>